<accession>A0A9D4U3H9</accession>
<dbReference type="GO" id="GO:0004144">
    <property type="term" value="F:diacylglycerol O-acyltransferase activity"/>
    <property type="evidence" value="ECO:0007669"/>
    <property type="project" value="TreeGrafter"/>
</dbReference>
<evidence type="ECO:0000256" key="2">
    <source>
        <dbReference type="ARBA" id="ARBA00005420"/>
    </source>
</evidence>
<evidence type="ECO:0000256" key="5">
    <source>
        <dbReference type="ARBA" id="ARBA00022692"/>
    </source>
</evidence>
<keyword evidence="4 11" id="KW-0808">Transferase</keyword>
<comment type="caution">
    <text evidence="12">The sequence shown here is derived from an EMBL/GenBank/DDBJ whole genome shotgun (WGS) entry which is preliminary data.</text>
</comment>
<dbReference type="PANTHER" id="PTHR12317:SF63">
    <property type="entry name" value="DIACYLGLYCEROL O-ACYLTRANSFERASE 2"/>
    <property type="match status" value="1"/>
</dbReference>
<evidence type="ECO:0000313" key="12">
    <source>
        <dbReference type="EMBL" id="KAI5060951.1"/>
    </source>
</evidence>
<keyword evidence="8" id="KW-0443">Lipid metabolism</keyword>
<dbReference type="OrthoDB" id="264532at2759"/>
<dbReference type="PANTHER" id="PTHR12317">
    <property type="entry name" value="DIACYLGLYCEROL O-ACYLTRANSFERASE"/>
    <property type="match status" value="1"/>
</dbReference>
<comment type="subcellular location">
    <subcellularLocation>
        <location evidence="1 11">Endoplasmic reticulum membrane</location>
        <topology evidence="1 11">Multi-pass membrane protein</topology>
    </subcellularLocation>
</comment>
<comment type="similarity">
    <text evidence="2 11">Belongs to the diacylglycerol acyltransferase family.</text>
</comment>
<keyword evidence="9 11" id="KW-0472">Membrane</keyword>
<sequence length="321" mass="36323">MATDTKGESKFFVIRSQQTSKLKSLLAVSLWLSSIHLVAILLLLMLFVLPSRWSLTLFVVLLGLMVIPLFEKSVVAESVARFICKHGPGHFPLTMVMEDKDALDPNRAYLFAVEPHSVLPIGILGLCNHTGFLPIQRLKAFASSAVFLTPLLRHVWSWLGLAPASRKIVVDTLSRNYSCILIPGGVREMCYMEQDREVVYLKQRLGFIRIAIELGAPLVPCFIFGQTQTYKWWKPKGMVYNQLCRALRFAPLVFWGMFGSPIPFPRPLYIAIGKPIELKKNPQPTLEEVLEVQALFITALQELYERHKVDAGYKGVPLHVY</sequence>
<keyword evidence="6 11" id="KW-0256">Endoplasmic reticulum</keyword>
<keyword evidence="5 11" id="KW-0812">Transmembrane</keyword>
<feature type="transmembrane region" description="Helical" evidence="11">
    <location>
        <begin position="53"/>
        <end position="70"/>
    </location>
</feature>
<evidence type="ECO:0000256" key="8">
    <source>
        <dbReference type="ARBA" id="ARBA00023098"/>
    </source>
</evidence>
<dbReference type="EC" id="2.3.1.-" evidence="11"/>
<gene>
    <name evidence="12" type="ORF">GOP47_0023456</name>
</gene>
<evidence type="ECO:0000256" key="6">
    <source>
        <dbReference type="ARBA" id="ARBA00022824"/>
    </source>
</evidence>
<keyword evidence="3" id="KW-0444">Lipid biosynthesis</keyword>
<evidence type="ECO:0000256" key="9">
    <source>
        <dbReference type="ARBA" id="ARBA00023136"/>
    </source>
</evidence>
<dbReference type="InterPro" id="IPR007130">
    <property type="entry name" value="DAGAT"/>
</dbReference>
<dbReference type="CDD" id="cd07987">
    <property type="entry name" value="LPLAT_MGAT-like"/>
    <property type="match status" value="1"/>
</dbReference>
<dbReference type="AlphaFoldDB" id="A0A9D4U3H9"/>
<evidence type="ECO:0000256" key="4">
    <source>
        <dbReference type="ARBA" id="ARBA00022679"/>
    </source>
</evidence>
<dbReference type="GO" id="GO:0019432">
    <property type="term" value="P:triglyceride biosynthetic process"/>
    <property type="evidence" value="ECO:0007669"/>
    <property type="project" value="TreeGrafter"/>
</dbReference>
<evidence type="ECO:0000256" key="1">
    <source>
        <dbReference type="ARBA" id="ARBA00004477"/>
    </source>
</evidence>
<evidence type="ECO:0000256" key="7">
    <source>
        <dbReference type="ARBA" id="ARBA00022989"/>
    </source>
</evidence>
<dbReference type="EMBL" id="JABFUD020000023">
    <property type="protein sequence ID" value="KAI5060951.1"/>
    <property type="molecule type" value="Genomic_DNA"/>
</dbReference>
<dbReference type="Pfam" id="PF03982">
    <property type="entry name" value="DAGAT"/>
    <property type="match status" value="1"/>
</dbReference>
<feature type="transmembrane region" description="Helical" evidence="11">
    <location>
        <begin position="25"/>
        <end position="47"/>
    </location>
</feature>
<evidence type="ECO:0000256" key="11">
    <source>
        <dbReference type="RuleBase" id="RU367023"/>
    </source>
</evidence>
<evidence type="ECO:0000256" key="3">
    <source>
        <dbReference type="ARBA" id="ARBA00022516"/>
    </source>
</evidence>
<organism evidence="12 13">
    <name type="scientific">Adiantum capillus-veneris</name>
    <name type="common">Maidenhair fern</name>
    <dbReference type="NCBI Taxonomy" id="13818"/>
    <lineage>
        <taxon>Eukaryota</taxon>
        <taxon>Viridiplantae</taxon>
        <taxon>Streptophyta</taxon>
        <taxon>Embryophyta</taxon>
        <taxon>Tracheophyta</taxon>
        <taxon>Polypodiopsida</taxon>
        <taxon>Polypodiidae</taxon>
        <taxon>Polypodiales</taxon>
        <taxon>Pteridineae</taxon>
        <taxon>Pteridaceae</taxon>
        <taxon>Vittarioideae</taxon>
        <taxon>Adiantum</taxon>
    </lineage>
</organism>
<reference evidence="12" key="1">
    <citation type="submission" date="2021-01" db="EMBL/GenBank/DDBJ databases">
        <title>Adiantum capillus-veneris genome.</title>
        <authorList>
            <person name="Fang Y."/>
            <person name="Liao Q."/>
        </authorList>
    </citation>
    <scope>NUCLEOTIDE SEQUENCE</scope>
    <source>
        <strain evidence="12">H3</strain>
        <tissue evidence="12">Leaf</tissue>
    </source>
</reference>
<protein>
    <recommendedName>
        <fullName evidence="11">Acyltransferase</fullName>
        <ecNumber evidence="11">2.3.1.-</ecNumber>
    </recommendedName>
</protein>
<dbReference type="GO" id="GO:0005789">
    <property type="term" value="C:endoplasmic reticulum membrane"/>
    <property type="evidence" value="ECO:0007669"/>
    <property type="project" value="UniProtKB-SubCell"/>
</dbReference>
<evidence type="ECO:0000256" key="10">
    <source>
        <dbReference type="ARBA" id="ARBA00023315"/>
    </source>
</evidence>
<keyword evidence="13" id="KW-1185">Reference proteome</keyword>
<keyword evidence="10" id="KW-0012">Acyltransferase</keyword>
<name>A0A9D4U3H9_ADICA</name>
<dbReference type="Proteomes" id="UP000886520">
    <property type="component" value="Chromosome 23"/>
</dbReference>
<evidence type="ECO:0000313" key="13">
    <source>
        <dbReference type="Proteomes" id="UP000886520"/>
    </source>
</evidence>
<proteinExistence type="inferred from homology"/>
<keyword evidence="7 11" id="KW-1133">Transmembrane helix</keyword>